<dbReference type="RefSeq" id="WP_099083829.1">
    <property type="nucleotide sequence ID" value="NZ_AWQQ01000095.1"/>
</dbReference>
<protein>
    <submittedName>
        <fullName evidence="1">Uncharacterized protein</fullName>
    </submittedName>
</protein>
<dbReference type="AlphaFoldDB" id="A0A2C6L1T7"/>
<gene>
    <name evidence="1" type="ORF">P378_16800</name>
</gene>
<comment type="caution">
    <text evidence="1">The sequence shown here is derived from an EMBL/GenBank/DDBJ whole genome shotgun (WGS) entry which is preliminary data.</text>
</comment>
<accession>A0A2C6L1T7</accession>
<name>A0A2C6L1T7_9FIRM</name>
<evidence type="ECO:0000313" key="2">
    <source>
        <dbReference type="Proteomes" id="UP000222564"/>
    </source>
</evidence>
<evidence type="ECO:0000313" key="1">
    <source>
        <dbReference type="EMBL" id="PHJ37351.1"/>
    </source>
</evidence>
<keyword evidence="2" id="KW-1185">Reference proteome</keyword>
<reference evidence="1 2" key="1">
    <citation type="submission" date="2013-09" db="EMBL/GenBank/DDBJ databases">
        <title>Biodegradation of hydrocarbons in the deep terrestrial subsurface : characterization of a microbial consortium composed of two Desulfotomaculum species originating from a deep geological formation.</title>
        <authorList>
            <person name="Aullo T."/>
            <person name="Berlendis S."/>
            <person name="Lascourreges J.-F."/>
            <person name="Dessort D."/>
            <person name="Saint-Laurent S."/>
            <person name="Schraauwers B."/>
            <person name="Mas J."/>
            <person name="Magot M."/>
            <person name="Ranchou-Peyruse A."/>
        </authorList>
    </citation>
    <scope>NUCLEOTIDE SEQUENCE [LARGE SCALE GENOMIC DNA]</scope>
    <source>
        <strain evidence="1 2">Bs107</strain>
    </source>
</reference>
<dbReference type="EMBL" id="AWQQ01000095">
    <property type="protein sequence ID" value="PHJ37351.1"/>
    <property type="molecule type" value="Genomic_DNA"/>
</dbReference>
<proteinExistence type="predicted"/>
<sequence length="101" mass="11964">METKKEELAFHISRLERALATLDEILERLKKTLHHRTWPPKCSRMLDCGCRKTKQLSRSCQQRKNDSNARLIKFYRCPLNFISELPIIKVERNPGGRRDLT</sequence>
<dbReference type="Proteomes" id="UP000222564">
    <property type="component" value="Unassembled WGS sequence"/>
</dbReference>
<organism evidence="1 2">
    <name type="scientific">Desulforamulus profundi</name>
    <dbReference type="NCBI Taxonomy" id="1383067"/>
    <lineage>
        <taxon>Bacteria</taxon>
        <taxon>Bacillati</taxon>
        <taxon>Bacillota</taxon>
        <taxon>Clostridia</taxon>
        <taxon>Eubacteriales</taxon>
        <taxon>Peptococcaceae</taxon>
        <taxon>Desulforamulus</taxon>
    </lineage>
</organism>